<accession>A0AAD4BAC5</accession>
<proteinExistence type="predicted"/>
<name>A0AAD4BAC5_BOLED</name>
<reference evidence="1" key="2">
    <citation type="journal article" date="2020" name="Nat. Commun.">
        <title>Large-scale genome sequencing of mycorrhizal fungi provides insights into the early evolution of symbiotic traits.</title>
        <authorList>
            <person name="Miyauchi S."/>
            <person name="Kiss E."/>
            <person name="Kuo A."/>
            <person name="Drula E."/>
            <person name="Kohler A."/>
            <person name="Sanchez-Garcia M."/>
            <person name="Morin E."/>
            <person name="Andreopoulos B."/>
            <person name="Barry K.W."/>
            <person name="Bonito G."/>
            <person name="Buee M."/>
            <person name="Carver A."/>
            <person name="Chen C."/>
            <person name="Cichocki N."/>
            <person name="Clum A."/>
            <person name="Culley D."/>
            <person name="Crous P.W."/>
            <person name="Fauchery L."/>
            <person name="Girlanda M."/>
            <person name="Hayes R.D."/>
            <person name="Keri Z."/>
            <person name="LaButti K."/>
            <person name="Lipzen A."/>
            <person name="Lombard V."/>
            <person name="Magnuson J."/>
            <person name="Maillard F."/>
            <person name="Murat C."/>
            <person name="Nolan M."/>
            <person name="Ohm R.A."/>
            <person name="Pangilinan J."/>
            <person name="Pereira M.F."/>
            <person name="Perotto S."/>
            <person name="Peter M."/>
            <person name="Pfister S."/>
            <person name="Riley R."/>
            <person name="Sitrit Y."/>
            <person name="Stielow J.B."/>
            <person name="Szollosi G."/>
            <person name="Zifcakova L."/>
            <person name="Stursova M."/>
            <person name="Spatafora J.W."/>
            <person name="Tedersoo L."/>
            <person name="Vaario L.M."/>
            <person name="Yamada A."/>
            <person name="Yan M."/>
            <person name="Wang P."/>
            <person name="Xu J."/>
            <person name="Bruns T."/>
            <person name="Baldrian P."/>
            <person name="Vilgalys R."/>
            <person name="Dunand C."/>
            <person name="Henrissat B."/>
            <person name="Grigoriev I.V."/>
            <person name="Hibbett D."/>
            <person name="Nagy L.G."/>
            <person name="Martin F.M."/>
        </authorList>
    </citation>
    <scope>NUCLEOTIDE SEQUENCE</scope>
    <source>
        <strain evidence="1">BED1</strain>
    </source>
</reference>
<gene>
    <name evidence="1" type="ORF">L210DRAFT_939466</name>
</gene>
<reference evidence="1" key="1">
    <citation type="submission" date="2019-10" db="EMBL/GenBank/DDBJ databases">
        <authorList>
            <consortium name="DOE Joint Genome Institute"/>
            <person name="Kuo A."/>
            <person name="Miyauchi S."/>
            <person name="Kiss E."/>
            <person name="Drula E."/>
            <person name="Kohler A."/>
            <person name="Sanchez-Garcia M."/>
            <person name="Andreopoulos B."/>
            <person name="Barry K.W."/>
            <person name="Bonito G."/>
            <person name="Buee M."/>
            <person name="Carver A."/>
            <person name="Chen C."/>
            <person name="Cichocki N."/>
            <person name="Clum A."/>
            <person name="Culley D."/>
            <person name="Crous P.W."/>
            <person name="Fauchery L."/>
            <person name="Girlanda M."/>
            <person name="Hayes R."/>
            <person name="Keri Z."/>
            <person name="LaButti K."/>
            <person name="Lipzen A."/>
            <person name="Lombard V."/>
            <person name="Magnuson J."/>
            <person name="Maillard F."/>
            <person name="Morin E."/>
            <person name="Murat C."/>
            <person name="Nolan M."/>
            <person name="Ohm R."/>
            <person name="Pangilinan J."/>
            <person name="Pereira M."/>
            <person name="Perotto S."/>
            <person name="Peter M."/>
            <person name="Riley R."/>
            <person name="Sitrit Y."/>
            <person name="Stielow B."/>
            <person name="Szollosi G."/>
            <person name="Zifcakova L."/>
            <person name="Stursova M."/>
            <person name="Spatafora J.W."/>
            <person name="Tedersoo L."/>
            <person name="Vaario L.-M."/>
            <person name="Yamada A."/>
            <person name="Yan M."/>
            <person name="Wang P."/>
            <person name="Xu J."/>
            <person name="Bruns T."/>
            <person name="Baldrian P."/>
            <person name="Vilgalys R."/>
            <person name="Henrissat B."/>
            <person name="Grigoriev I.V."/>
            <person name="Hibbett D."/>
            <person name="Nagy L.G."/>
            <person name="Martin F.M."/>
        </authorList>
    </citation>
    <scope>NUCLEOTIDE SEQUENCE</scope>
    <source>
        <strain evidence="1">BED1</strain>
    </source>
</reference>
<comment type="caution">
    <text evidence="1">The sequence shown here is derived from an EMBL/GenBank/DDBJ whole genome shotgun (WGS) entry which is preliminary data.</text>
</comment>
<dbReference type="Proteomes" id="UP001194468">
    <property type="component" value="Unassembled WGS sequence"/>
</dbReference>
<dbReference type="EMBL" id="WHUW01000312">
    <property type="protein sequence ID" value="KAF8415595.1"/>
    <property type="molecule type" value="Genomic_DNA"/>
</dbReference>
<evidence type="ECO:0000313" key="2">
    <source>
        <dbReference type="Proteomes" id="UP001194468"/>
    </source>
</evidence>
<organism evidence="1 2">
    <name type="scientific">Boletus edulis BED1</name>
    <dbReference type="NCBI Taxonomy" id="1328754"/>
    <lineage>
        <taxon>Eukaryota</taxon>
        <taxon>Fungi</taxon>
        <taxon>Dikarya</taxon>
        <taxon>Basidiomycota</taxon>
        <taxon>Agaricomycotina</taxon>
        <taxon>Agaricomycetes</taxon>
        <taxon>Agaricomycetidae</taxon>
        <taxon>Boletales</taxon>
        <taxon>Boletineae</taxon>
        <taxon>Boletaceae</taxon>
        <taxon>Boletoideae</taxon>
        <taxon>Boletus</taxon>
    </lineage>
</organism>
<evidence type="ECO:0000313" key="1">
    <source>
        <dbReference type="EMBL" id="KAF8415595.1"/>
    </source>
</evidence>
<dbReference type="AlphaFoldDB" id="A0AAD4BAC5"/>
<protein>
    <submittedName>
        <fullName evidence="1">Uncharacterized protein</fullName>
    </submittedName>
</protein>
<keyword evidence="2" id="KW-1185">Reference proteome</keyword>
<sequence>MSCRYWWMINDSEQRKTAGTIGWIFAGEQKGGTGALEEPGNCIDTPIISCLNVA</sequence>